<feature type="transmembrane region" description="Helical" evidence="1">
    <location>
        <begin position="47"/>
        <end position="69"/>
    </location>
</feature>
<reference evidence="2 3" key="1">
    <citation type="submission" date="2018-06" db="EMBL/GenBank/DDBJ databases">
        <title>WGS assembly of Brassica rapa FPsc.</title>
        <authorList>
            <person name="Bowman J."/>
            <person name="Kohchi T."/>
            <person name="Yamato K."/>
            <person name="Jenkins J."/>
            <person name="Shu S."/>
            <person name="Ishizaki K."/>
            <person name="Yamaoka S."/>
            <person name="Nishihama R."/>
            <person name="Nakamura Y."/>
            <person name="Berger F."/>
            <person name="Adam C."/>
            <person name="Aki S."/>
            <person name="Althoff F."/>
            <person name="Araki T."/>
            <person name="Arteaga-Vazquez M."/>
            <person name="Balasubrmanian S."/>
            <person name="Bauer D."/>
            <person name="Boehm C."/>
            <person name="Briginshaw L."/>
            <person name="Caballero-Perez J."/>
            <person name="Catarino B."/>
            <person name="Chen F."/>
            <person name="Chiyoda S."/>
            <person name="Chovatia M."/>
            <person name="Davies K."/>
            <person name="Delmans M."/>
            <person name="Demura T."/>
            <person name="Dierschke T."/>
            <person name="Dolan L."/>
            <person name="Dorantes-Acosta A."/>
            <person name="Eklund D."/>
            <person name="Florent S."/>
            <person name="Flores-Sandoval E."/>
            <person name="Fujiyama A."/>
            <person name="Fukuzawa H."/>
            <person name="Galik B."/>
            <person name="Grimanelli D."/>
            <person name="Grimwood J."/>
            <person name="Grossniklaus U."/>
            <person name="Hamada T."/>
            <person name="Haseloff J."/>
            <person name="Hetherington A."/>
            <person name="Higo A."/>
            <person name="Hirakawa Y."/>
            <person name="Hundley H."/>
            <person name="Ikeda Y."/>
            <person name="Inoue K."/>
            <person name="Inoue S."/>
            <person name="Ishida S."/>
            <person name="Jia Q."/>
            <person name="Kakita M."/>
            <person name="Kanazawa T."/>
            <person name="Kawai Y."/>
            <person name="Kawashima T."/>
            <person name="Kennedy M."/>
            <person name="Kinose K."/>
            <person name="Kinoshita T."/>
            <person name="Kohara Y."/>
            <person name="Koide E."/>
            <person name="Komatsu K."/>
            <person name="Kopischke S."/>
            <person name="Kubo M."/>
            <person name="Kyozuka J."/>
            <person name="Lagercrantz U."/>
            <person name="Lin S."/>
            <person name="Lindquist E."/>
            <person name="Lipzen A."/>
            <person name="Lu C."/>
            <person name="Luna E."/>
            <person name="Martienssen R."/>
            <person name="Minamino N."/>
            <person name="Mizutani M."/>
            <person name="Mizutani M."/>
            <person name="Mochizuki N."/>
            <person name="Monte I."/>
            <person name="Mosher R."/>
            <person name="Nagasaki H."/>
            <person name="Nakagami H."/>
            <person name="Naramoto S."/>
            <person name="Nishitani K."/>
            <person name="Ohtani M."/>
            <person name="Okamoto T."/>
            <person name="Okumura M."/>
            <person name="Phillips J."/>
            <person name="Pollak B."/>
            <person name="Reinders A."/>
            <person name="Roevekamp M."/>
            <person name="Sano R."/>
            <person name="Sawa S."/>
            <person name="Schmid M."/>
            <person name="Shirakawa M."/>
            <person name="Solano R."/>
            <person name="Spunde A."/>
            <person name="Suetsugu N."/>
            <person name="Sugano S."/>
            <person name="Sugiyama A."/>
            <person name="Sun R."/>
            <person name="Suzuki Y."/>
            <person name="Takenaka M."/>
            <person name="Takezawa D."/>
            <person name="Tomogane H."/>
            <person name="Tsuzuki M."/>
            <person name="Ueda T."/>
            <person name="Umeda M."/>
            <person name="Ward J."/>
            <person name="Watanabe Y."/>
            <person name="Yazaki K."/>
            <person name="Yokoyama R."/>
            <person name="Yoshitake Y."/>
            <person name="Yotsui I."/>
            <person name="Zachgo S."/>
            <person name="Schmutz J."/>
        </authorList>
    </citation>
    <scope>NUCLEOTIDE SEQUENCE [LARGE SCALE GENOMIC DNA]</scope>
    <source>
        <strain evidence="3">cv. B-3</strain>
    </source>
</reference>
<gene>
    <name evidence="2" type="ORF">BRARA_H00684</name>
</gene>
<proteinExistence type="predicted"/>
<name>A0A397Y8U4_BRACM</name>
<dbReference type="Proteomes" id="UP000264353">
    <property type="component" value="Chromosome A8"/>
</dbReference>
<accession>A0A397Y8U4</accession>
<feature type="transmembrane region" description="Helical" evidence="1">
    <location>
        <begin position="21"/>
        <end position="41"/>
    </location>
</feature>
<evidence type="ECO:0000313" key="2">
    <source>
        <dbReference type="EMBL" id="RID49922.1"/>
    </source>
</evidence>
<keyword evidence="1" id="KW-0472">Membrane</keyword>
<dbReference type="AlphaFoldDB" id="A0A397Y8U4"/>
<sequence length="80" mass="8826">MQKAVSMSASELLHRDFPMHFFLYLLSAAIPVPNTNLLSYAPLPSMIFSLFLGCVVLHKASIDLISVIVKTLVETSFDSP</sequence>
<evidence type="ECO:0000256" key="1">
    <source>
        <dbReference type="SAM" id="Phobius"/>
    </source>
</evidence>
<evidence type="ECO:0000313" key="3">
    <source>
        <dbReference type="Proteomes" id="UP000264353"/>
    </source>
</evidence>
<organism evidence="2 3">
    <name type="scientific">Brassica campestris</name>
    <name type="common">Field mustard</name>
    <dbReference type="NCBI Taxonomy" id="3711"/>
    <lineage>
        <taxon>Eukaryota</taxon>
        <taxon>Viridiplantae</taxon>
        <taxon>Streptophyta</taxon>
        <taxon>Embryophyta</taxon>
        <taxon>Tracheophyta</taxon>
        <taxon>Spermatophyta</taxon>
        <taxon>Magnoliopsida</taxon>
        <taxon>eudicotyledons</taxon>
        <taxon>Gunneridae</taxon>
        <taxon>Pentapetalae</taxon>
        <taxon>rosids</taxon>
        <taxon>malvids</taxon>
        <taxon>Brassicales</taxon>
        <taxon>Brassicaceae</taxon>
        <taxon>Brassiceae</taxon>
        <taxon>Brassica</taxon>
    </lineage>
</organism>
<keyword evidence="1" id="KW-1133">Transmembrane helix</keyword>
<protein>
    <submittedName>
        <fullName evidence="2">Uncharacterized protein</fullName>
    </submittedName>
</protein>
<keyword evidence="1" id="KW-0812">Transmembrane</keyword>
<dbReference type="EMBL" id="CM010635">
    <property type="protein sequence ID" value="RID49922.1"/>
    <property type="molecule type" value="Genomic_DNA"/>
</dbReference>